<comment type="similarity">
    <text evidence="1">Belongs to the ATP-dependent AMP-binding enzyme family.</text>
</comment>
<dbReference type="PANTHER" id="PTHR43859">
    <property type="entry name" value="ACYL-ACTIVATING ENZYME"/>
    <property type="match status" value="1"/>
</dbReference>
<evidence type="ECO:0000313" key="10">
    <source>
        <dbReference type="EMBL" id="SFK25726.1"/>
    </source>
</evidence>
<dbReference type="NCBIfam" id="NF004674">
    <property type="entry name" value="PRK06018.1"/>
    <property type="match status" value="1"/>
</dbReference>
<dbReference type="InterPro" id="IPR020845">
    <property type="entry name" value="AMP-binding_CS"/>
</dbReference>
<dbReference type="PANTHER" id="PTHR43859:SF4">
    <property type="entry name" value="BUTANOATE--COA LIGASE AAE1-RELATED"/>
    <property type="match status" value="1"/>
</dbReference>
<dbReference type="InterPro" id="IPR045851">
    <property type="entry name" value="AMP-bd_C_sf"/>
</dbReference>
<evidence type="ECO:0000256" key="7">
    <source>
        <dbReference type="ARBA" id="ARBA00067668"/>
    </source>
</evidence>
<dbReference type="EC" id="6.2.1.44" evidence="6"/>
<dbReference type="FunFam" id="3.30.300.30:FF:000008">
    <property type="entry name" value="2,3-dihydroxybenzoate-AMP ligase"/>
    <property type="match status" value="1"/>
</dbReference>
<protein>
    <recommendedName>
        <fullName evidence="7">3-methylmercaptopropionyl-CoA ligase</fullName>
        <ecNumber evidence="6">6.2.1.44</ecNumber>
    </recommendedName>
</protein>
<accession>A0A1I3Y386</accession>
<evidence type="ECO:0000256" key="4">
    <source>
        <dbReference type="ARBA" id="ARBA00023098"/>
    </source>
</evidence>
<dbReference type="InterPro" id="IPR025110">
    <property type="entry name" value="AMP-bd_C"/>
</dbReference>
<organism evidence="10 11">
    <name type="scientific">Falsiroseomonas stagni DSM 19981</name>
    <dbReference type="NCBI Taxonomy" id="1123062"/>
    <lineage>
        <taxon>Bacteria</taxon>
        <taxon>Pseudomonadati</taxon>
        <taxon>Pseudomonadota</taxon>
        <taxon>Alphaproteobacteria</taxon>
        <taxon>Acetobacterales</taxon>
        <taxon>Roseomonadaceae</taxon>
        <taxon>Falsiroseomonas</taxon>
    </lineage>
</organism>
<dbReference type="InterPro" id="IPR000873">
    <property type="entry name" value="AMP-dep_synth/lig_dom"/>
</dbReference>
<dbReference type="Pfam" id="PF13193">
    <property type="entry name" value="AMP-binding_C"/>
    <property type="match status" value="1"/>
</dbReference>
<evidence type="ECO:0000256" key="3">
    <source>
        <dbReference type="ARBA" id="ARBA00022832"/>
    </source>
</evidence>
<dbReference type="Gene3D" id="3.30.300.30">
    <property type="match status" value="1"/>
</dbReference>
<gene>
    <name evidence="10" type="ORF">SAMN02745775_101866</name>
</gene>
<dbReference type="EMBL" id="FOSQ01000001">
    <property type="protein sequence ID" value="SFK25726.1"/>
    <property type="molecule type" value="Genomic_DNA"/>
</dbReference>
<name>A0A1I3Y386_9PROT</name>
<evidence type="ECO:0000256" key="1">
    <source>
        <dbReference type="ARBA" id="ARBA00006432"/>
    </source>
</evidence>
<evidence type="ECO:0000259" key="9">
    <source>
        <dbReference type="Pfam" id="PF13193"/>
    </source>
</evidence>
<feature type="domain" description="AMP-dependent synthetase/ligase" evidence="8">
    <location>
        <begin position="18"/>
        <end position="399"/>
    </location>
</feature>
<keyword evidence="11" id="KW-1185">Reference proteome</keyword>
<dbReference type="Pfam" id="PF00501">
    <property type="entry name" value="AMP-binding"/>
    <property type="match status" value="1"/>
</dbReference>
<reference evidence="10 11" key="1">
    <citation type="submission" date="2016-10" db="EMBL/GenBank/DDBJ databases">
        <authorList>
            <person name="de Groot N.N."/>
        </authorList>
    </citation>
    <scope>NUCLEOTIDE SEQUENCE [LARGE SCALE GENOMIC DNA]</scope>
    <source>
        <strain evidence="10 11">DSM 19981</strain>
    </source>
</reference>
<dbReference type="SUPFAM" id="SSF56801">
    <property type="entry name" value="Acetyl-CoA synthetase-like"/>
    <property type="match status" value="1"/>
</dbReference>
<evidence type="ECO:0000259" key="8">
    <source>
        <dbReference type="Pfam" id="PF00501"/>
    </source>
</evidence>
<evidence type="ECO:0000256" key="5">
    <source>
        <dbReference type="ARBA" id="ARBA00051915"/>
    </source>
</evidence>
<feature type="domain" description="AMP-binding enzyme C-terminal" evidence="9">
    <location>
        <begin position="447"/>
        <end position="522"/>
    </location>
</feature>
<keyword evidence="3" id="KW-0276">Fatty acid metabolism</keyword>
<dbReference type="InterPro" id="IPR042099">
    <property type="entry name" value="ANL_N_sf"/>
</dbReference>
<comment type="catalytic activity">
    <reaction evidence="5">
        <text>3-(methylsulfanyl)propanoate + ATP + CoA = 3-(methylsulfanyl)propanoyl-CoA + AMP + diphosphate</text>
        <dbReference type="Rhea" id="RHEA:43052"/>
        <dbReference type="ChEBI" id="CHEBI:30616"/>
        <dbReference type="ChEBI" id="CHEBI:33019"/>
        <dbReference type="ChEBI" id="CHEBI:49016"/>
        <dbReference type="ChEBI" id="CHEBI:57287"/>
        <dbReference type="ChEBI" id="CHEBI:82815"/>
        <dbReference type="ChEBI" id="CHEBI:456215"/>
        <dbReference type="EC" id="6.2.1.44"/>
    </reaction>
    <physiologicalReaction direction="left-to-right" evidence="5">
        <dbReference type="Rhea" id="RHEA:43053"/>
    </physiologicalReaction>
</comment>
<sequence>MLGLMQDWPLRIHRLIDHAARHHGGQAVVSRSVEGPFHRTDYRTIRARSLRLAQRLVREGVVPGDRVATLAWNTWRHIEAWYGITGAGGVYHTLNPRLFPDQIAWILNHAESRLMFLDLTFVGLAEKLFPSLPHVKRFILLTDAAHMPATALPGAVDYESWLDEADGDFDWVAGEENDAAGLCYTSGTTGEPKGVLYSHRSNVLHAMASTAADMFGLRSVDKVMPVVPMFHANGWCLPFSAALTGAGLVMPGPKLDGASIHEVITQEGVTFTAAVPTVWLSLLQHLEATGAGLGALQRVIIGGSACPRAITKAFADRGVKVMHAWGMTETSPIGTICGIKPAVADRDAEGMLDLQETQGFPPFTVDMRIVGDDGLEKPWDGETFGNLQVKGATVTKGYFKAPRDSLTDDGWFETGDVATIDANGYMRITDRTKDVIKSGGEWISSIELENLAVGHPDVAEAAVVAARHPKWDERPLLILVPKAGRVIEKQSVLDHIAPHVAKWWMPDDVVVVAEIPHTATGKILKTKLREQFAGHFGVG</sequence>
<evidence type="ECO:0000256" key="6">
    <source>
        <dbReference type="ARBA" id="ARBA00066616"/>
    </source>
</evidence>
<dbReference type="GO" id="GO:0006631">
    <property type="term" value="P:fatty acid metabolic process"/>
    <property type="evidence" value="ECO:0007669"/>
    <property type="project" value="UniProtKB-KW"/>
</dbReference>
<proteinExistence type="inferred from homology"/>
<evidence type="ECO:0000313" key="11">
    <source>
        <dbReference type="Proteomes" id="UP000199473"/>
    </source>
</evidence>
<dbReference type="GO" id="GO:0016874">
    <property type="term" value="F:ligase activity"/>
    <property type="evidence" value="ECO:0007669"/>
    <property type="project" value="UniProtKB-KW"/>
</dbReference>
<dbReference type="STRING" id="1123062.SAMN02745775_101866"/>
<dbReference type="NCBIfam" id="NF004837">
    <property type="entry name" value="PRK06187.1"/>
    <property type="match status" value="1"/>
</dbReference>
<dbReference type="CDD" id="cd12119">
    <property type="entry name" value="ttLC_FACS_AlkK_like"/>
    <property type="match status" value="1"/>
</dbReference>
<dbReference type="OrthoDB" id="9803968at2"/>
<dbReference type="RefSeq" id="WP_092955936.1">
    <property type="nucleotide sequence ID" value="NZ_FOSQ01000001.1"/>
</dbReference>
<keyword evidence="2" id="KW-0436">Ligase</keyword>
<evidence type="ECO:0000256" key="2">
    <source>
        <dbReference type="ARBA" id="ARBA00022598"/>
    </source>
</evidence>
<dbReference type="AlphaFoldDB" id="A0A1I3Y386"/>
<dbReference type="Gene3D" id="3.40.50.12780">
    <property type="entry name" value="N-terminal domain of ligase-like"/>
    <property type="match status" value="1"/>
</dbReference>
<keyword evidence="4" id="KW-0443">Lipid metabolism</keyword>
<dbReference type="Proteomes" id="UP000199473">
    <property type="component" value="Unassembled WGS sequence"/>
</dbReference>
<dbReference type="PROSITE" id="PS00455">
    <property type="entry name" value="AMP_BINDING"/>
    <property type="match status" value="1"/>
</dbReference>